<evidence type="ECO:0000256" key="1">
    <source>
        <dbReference type="SAM" id="Phobius"/>
    </source>
</evidence>
<keyword evidence="3" id="KW-1185">Reference proteome</keyword>
<protein>
    <submittedName>
        <fullName evidence="2">DUF998 domain-containing protein</fullName>
    </submittedName>
</protein>
<dbReference type="InterPro" id="IPR009339">
    <property type="entry name" value="DUF998"/>
</dbReference>
<accession>A0ABV5MQW7</accession>
<dbReference type="Pfam" id="PF06197">
    <property type="entry name" value="DUF998"/>
    <property type="match status" value="1"/>
</dbReference>
<reference evidence="2 3" key="1">
    <citation type="submission" date="2024-09" db="EMBL/GenBank/DDBJ databases">
        <authorList>
            <person name="Sun Q."/>
            <person name="Mori K."/>
        </authorList>
    </citation>
    <scope>NUCLEOTIDE SEQUENCE [LARGE SCALE GENOMIC DNA]</scope>
    <source>
        <strain evidence="2 3">JCM 3307</strain>
    </source>
</reference>
<feature type="transmembrane region" description="Helical" evidence="1">
    <location>
        <begin position="145"/>
        <end position="167"/>
    </location>
</feature>
<proteinExistence type="predicted"/>
<evidence type="ECO:0000313" key="2">
    <source>
        <dbReference type="EMBL" id="MFB9451264.1"/>
    </source>
</evidence>
<gene>
    <name evidence="2" type="ORF">ACFFTR_50080</name>
</gene>
<name>A0ABV5MQW7_9ACTN</name>
<keyword evidence="1" id="KW-0472">Membrane</keyword>
<feature type="transmembrane region" description="Helical" evidence="1">
    <location>
        <begin position="49"/>
        <end position="70"/>
    </location>
</feature>
<keyword evidence="1" id="KW-0812">Transmembrane</keyword>
<comment type="caution">
    <text evidence="2">The sequence shown here is derived from an EMBL/GenBank/DDBJ whole genome shotgun (WGS) entry which is preliminary data.</text>
</comment>
<feature type="transmembrane region" description="Helical" evidence="1">
    <location>
        <begin position="82"/>
        <end position="101"/>
    </location>
</feature>
<dbReference type="EMBL" id="JBHMCA010000087">
    <property type="protein sequence ID" value="MFB9451264.1"/>
    <property type="molecule type" value="Genomic_DNA"/>
</dbReference>
<keyword evidence="1" id="KW-1133">Transmembrane helix</keyword>
<feature type="transmembrane region" description="Helical" evidence="1">
    <location>
        <begin position="113"/>
        <end position="133"/>
    </location>
</feature>
<sequence length="219" mass="23209">MGALVFLVGEALVARAWSGPGYSYRDNFISDLGNPQCGPYDGRMVCSPLHWVMNGAFVTQGVLLGCAVWLAGRMLEGRSRAAVFWAGGITAAGFVLTGVAHSSPEATENGMLWLHYLGATLAILGGNATAILVSRQSRRMRVPAWVGAAGTALGTLGIVAALTWLATFRMLPPGLLERIAAYAFMLWQIGFGGYLLHVAQPMRTLLRRSPATTGGKTGQ</sequence>
<feature type="transmembrane region" description="Helical" evidence="1">
    <location>
        <begin position="179"/>
        <end position="199"/>
    </location>
</feature>
<evidence type="ECO:0000313" key="3">
    <source>
        <dbReference type="Proteomes" id="UP001589608"/>
    </source>
</evidence>
<dbReference type="Proteomes" id="UP001589608">
    <property type="component" value="Unassembled WGS sequence"/>
</dbReference>
<organism evidence="2 3">
    <name type="scientific">Dactylosporangium vinaceum</name>
    <dbReference type="NCBI Taxonomy" id="53362"/>
    <lineage>
        <taxon>Bacteria</taxon>
        <taxon>Bacillati</taxon>
        <taxon>Actinomycetota</taxon>
        <taxon>Actinomycetes</taxon>
        <taxon>Micromonosporales</taxon>
        <taxon>Micromonosporaceae</taxon>
        <taxon>Dactylosporangium</taxon>
    </lineage>
</organism>
<dbReference type="RefSeq" id="WP_223094248.1">
    <property type="nucleotide sequence ID" value="NZ_CP061913.1"/>
</dbReference>